<dbReference type="GeneID" id="97380560"/>
<dbReference type="InterPro" id="IPR004843">
    <property type="entry name" value="Calcineurin-like_PHP"/>
</dbReference>
<dbReference type="GO" id="GO:0008803">
    <property type="term" value="F:bis(5'-nucleosyl)-tetraphosphatase (symmetrical) activity"/>
    <property type="evidence" value="ECO:0007669"/>
    <property type="project" value="TreeGrafter"/>
</dbReference>
<name>A0A4V2QCM0_9FIRM</name>
<dbReference type="PANTHER" id="PTHR42850:SF4">
    <property type="entry name" value="ZINC-DEPENDENT ENDOPOLYPHOSPHATASE"/>
    <property type="match status" value="1"/>
</dbReference>
<evidence type="ECO:0000313" key="3">
    <source>
        <dbReference type="Proteomes" id="UP000295184"/>
    </source>
</evidence>
<gene>
    <name evidence="2" type="ORF">EDD77_103142</name>
</gene>
<dbReference type="GO" id="GO:0005737">
    <property type="term" value="C:cytoplasm"/>
    <property type="evidence" value="ECO:0007669"/>
    <property type="project" value="TreeGrafter"/>
</dbReference>
<dbReference type="InterPro" id="IPR029052">
    <property type="entry name" value="Metallo-depent_PP-like"/>
</dbReference>
<dbReference type="Pfam" id="PF00149">
    <property type="entry name" value="Metallophos"/>
    <property type="match status" value="1"/>
</dbReference>
<evidence type="ECO:0000313" key="2">
    <source>
        <dbReference type="EMBL" id="TCL60817.1"/>
    </source>
</evidence>
<feature type="domain" description="Calcineurin-like phosphoesterase" evidence="1">
    <location>
        <begin position="3"/>
        <end position="94"/>
    </location>
</feature>
<organism evidence="2 3">
    <name type="scientific">Allofournierella massiliensis</name>
    <dbReference type="NCBI Taxonomy" id="1650663"/>
    <lineage>
        <taxon>Bacteria</taxon>
        <taxon>Bacillati</taxon>
        <taxon>Bacillota</taxon>
        <taxon>Clostridia</taxon>
        <taxon>Eubacteriales</taxon>
        <taxon>Oscillospiraceae</taxon>
        <taxon>Allofournierella</taxon>
    </lineage>
</organism>
<sequence length="139" mass="16223">MTYVLSDIHGNSRRFQSILSQIDLQPEDTLYILGDIIDRFPDGGRLLRQIMKMSNVKVLLGNHELMMLDALRPEKPAEMLSTRNLWLWYDNGGEVTHRYLKHLRKTDRTSLLEYVASLPLFFDVEVNGRKYKLSDHNSS</sequence>
<dbReference type="GO" id="GO:0110154">
    <property type="term" value="P:RNA decapping"/>
    <property type="evidence" value="ECO:0007669"/>
    <property type="project" value="TreeGrafter"/>
</dbReference>
<reference evidence="2 3" key="1">
    <citation type="submission" date="2019-03" db="EMBL/GenBank/DDBJ databases">
        <title>Genomic Encyclopedia of Type Strains, Phase IV (KMG-IV): sequencing the most valuable type-strain genomes for metagenomic binning, comparative biology and taxonomic classification.</title>
        <authorList>
            <person name="Goeker M."/>
        </authorList>
    </citation>
    <scope>NUCLEOTIDE SEQUENCE [LARGE SCALE GENOMIC DNA]</scope>
    <source>
        <strain evidence="2 3">DSM 100451</strain>
    </source>
</reference>
<comment type="caution">
    <text evidence="2">The sequence shown here is derived from an EMBL/GenBank/DDBJ whole genome shotgun (WGS) entry which is preliminary data.</text>
</comment>
<dbReference type="SUPFAM" id="SSF56300">
    <property type="entry name" value="Metallo-dependent phosphatases"/>
    <property type="match status" value="1"/>
</dbReference>
<dbReference type="STRING" id="1650663.GCA_001486665_00218"/>
<dbReference type="GO" id="GO:0016791">
    <property type="term" value="F:phosphatase activity"/>
    <property type="evidence" value="ECO:0007669"/>
    <property type="project" value="TreeGrafter"/>
</dbReference>
<evidence type="ECO:0000259" key="1">
    <source>
        <dbReference type="Pfam" id="PF00149"/>
    </source>
</evidence>
<dbReference type="RefSeq" id="WP_058962750.1">
    <property type="nucleotide sequence ID" value="NZ_CABKVM010000011.1"/>
</dbReference>
<dbReference type="PANTHER" id="PTHR42850">
    <property type="entry name" value="METALLOPHOSPHOESTERASE"/>
    <property type="match status" value="1"/>
</dbReference>
<accession>A0A4V2QCM0</accession>
<proteinExistence type="predicted"/>
<dbReference type="Gene3D" id="3.60.21.10">
    <property type="match status" value="1"/>
</dbReference>
<dbReference type="OrthoDB" id="9779903at2"/>
<dbReference type="InterPro" id="IPR050126">
    <property type="entry name" value="Ap4A_hydrolase"/>
</dbReference>
<protein>
    <submittedName>
        <fullName evidence="2">Calcineurin-like phosphoesterase family protein</fullName>
    </submittedName>
</protein>
<dbReference type="Proteomes" id="UP000295184">
    <property type="component" value="Unassembled WGS sequence"/>
</dbReference>
<dbReference type="AlphaFoldDB" id="A0A4V2QCM0"/>
<dbReference type="EMBL" id="SLUM01000003">
    <property type="protein sequence ID" value="TCL60817.1"/>
    <property type="molecule type" value="Genomic_DNA"/>
</dbReference>